<feature type="compositionally biased region" description="Polar residues" evidence="1">
    <location>
        <begin position="1053"/>
        <end position="1073"/>
    </location>
</feature>
<feature type="compositionally biased region" description="Basic and acidic residues" evidence="1">
    <location>
        <begin position="840"/>
        <end position="1021"/>
    </location>
</feature>
<dbReference type="PANTHER" id="PTHR36884:SF1">
    <property type="entry name" value="FIP1[V]-LIKE PROTEIN"/>
    <property type="match status" value="1"/>
</dbReference>
<sequence length="1304" mass="146605">MEDDDEFGDLYSDVLIAPIHQPPKPPRAPAADDDDDDDQILYGSSRTAGGPSQTLAPEKKDGDEDDWLLGPTPVAVEQPENWSEDDDGIKLGEKESRVEKKEILGARVSEIREAEVANLGGEENNEIGDLDQEPIIPGLSTGSFGAPESVGGAKTSRSDDWDSDSDDDLKIVLNDDHRGPLGGEMGRGMGDDDDDDGEEDLVIVMDEDQRHHHLPGTEEAEWGEEGMQVGADGEKEGADGAKANSTVAGAALAARIGYSNHGFHQPHHSMYKYVRPGATPAAGSPMVSSIGVTGQPRPPLATGAVAGRGRGDWRPVGGRGISAARGYGMPGWNNSTGRGFGGGLDFTLPSHKTVFDDQLRLESTMQSKIRVYESGRSEQEYDPDLPPELAAATGLHDVSTEILHRVKVDGGEVDINGQGRGITSIRPPIPTGRAIQVESGCGERLPSIDTRQQRPRDSDSVIEIVCQDAVDDSNTYNGALEQSEYDPVGDNLKGVREVEDEYSEYNGRFVHSFSDRKREMVSRGMSSTPERDGIIPFSSEPPLHALPHSKFRGPSGPSGPPVTDGGRLATGRRQRPSSSMDRTNDVSQSALSNRYEDRLEEKLGESPEHPRQDASPVESTRELSTEPRDYEPEDKIALGDSIELEGEEIASDSRVSPGTVDDDRFVHSAKKQKLSSRVEQPTNQDNGDGGSDDLKATYSDNSRAKSGSGKEYHKRHEGGEEVVQGEQLRRISGMRKRYEEEERNFSRKDDYGRDGRLDIEKSRIAPRGRVDAYHSYPHRDLDSYHPTGGRREGFDRLKDRESSGVWQRREDDVHGRRIKDEDVRRERGDEAGMRNRNKVRLNDRKDKDENHLKVRMDDGDWRGRDREGSSRQRERDDILLNRRANLEDPHMKRRKEEEHSRREKVDKEELHGHRAREDVGRRKREREDAADHRRREDVGRRREKPEEQHSGVHKDENWRQKEREDRHRLKQPHEDAPKHRDREEGRAARNVRMREDKSLGGNAKGKDELKAGVPDKESQQKDRRRHNEPHRRGDKAADENYLQHKGREDMLTRENQSSNERTSRGPSSASDGQQIYRERHRENSRKNNDTETPDQHFPGRGRRDNDDHSTRRTDKVSAKGMNEHESNNAPIPQSKLAEGQLESTHHSSGEHGEDLASDDENQHDSRRGRSKLERWTSHKERDYGALDNLQNTSLSSKAEIPKSDKAQWQELSKTEGNNTGDSEHKDSETNQASGKNEEDHSRHLDTVAKLKRRSERFKLPMPGEKEAPANKKVENEMQTALNETVADAEIKPERPPRKRRWTSS</sequence>
<feature type="compositionally biased region" description="Basic and acidic residues" evidence="1">
    <location>
        <begin position="594"/>
        <end position="612"/>
    </location>
</feature>
<reference evidence="2" key="2">
    <citation type="journal article" date="2022" name="Hortic Res">
        <title>The genome of Dioscorea zingiberensis sheds light on the biosynthesis, origin and evolution of the medicinally important diosgenin saponins.</title>
        <authorList>
            <person name="Li Y."/>
            <person name="Tan C."/>
            <person name="Li Z."/>
            <person name="Guo J."/>
            <person name="Li S."/>
            <person name="Chen X."/>
            <person name="Wang C."/>
            <person name="Dai X."/>
            <person name="Yang H."/>
            <person name="Song W."/>
            <person name="Hou L."/>
            <person name="Xu J."/>
            <person name="Tong Z."/>
            <person name="Xu A."/>
            <person name="Yuan X."/>
            <person name="Wang W."/>
            <person name="Yang Q."/>
            <person name="Chen L."/>
            <person name="Sun Z."/>
            <person name="Wang K."/>
            <person name="Pan B."/>
            <person name="Chen J."/>
            <person name="Bao Y."/>
            <person name="Liu F."/>
            <person name="Qi X."/>
            <person name="Gang D.R."/>
            <person name="Wen J."/>
            <person name="Li J."/>
        </authorList>
    </citation>
    <scope>NUCLEOTIDE SEQUENCE</scope>
    <source>
        <strain evidence="2">Dzin_1.0</strain>
    </source>
</reference>
<feature type="compositionally biased region" description="Polar residues" evidence="1">
    <location>
        <begin position="42"/>
        <end position="55"/>
    </location>
</feature>
<feature type="compositionally biased region" description="Polar residues" evidence="1">
    <location>
        <begin position="576"/>
        <end position="592"/>
    </location>
</feature>
<organism evidence="2 3">
    <name type="scientific">Dioscorea zingiberensis</name>
    <dbReference type="NCBI Taxonomy" id="325984"/>
    <lineage>
        <taxon>Eukaryota</taxon>
        <taxon>Viridiplantae</taxon>
        <taxon>Streptophyta</taxon>
        <taxon>Embryophyta</taxon>
        <taxon>Tracheophyta</taxon>
        <taxon>Spermatophyta</taxon>
        <taxon>Magnoliopsida</taxon>
        <taxon>Liliopsida</taxon>
        <taxon>Dioscoreales</taxon>
        <taxon>Dioscoreaceae</taxon>
        <taxon>Dioscorea</taxon>
    </lineage>
</organism>
<reference evidence="2" key="1">
    <citation type="submission" date="2021-03" db="EMBL/GenBank/DDBJ databases">
        <authorList>
            <person name="Li Z."/>
            <person name="Yang C."/>
        </authorList>
    </citation>
    <scope>NUCLEOTIDE SEQUENCE</scope>
    <source>
        <strain evidence="2">Dzin_1.0</strain>
        <tissue evidence="2">Leaf</tissue>
    </source>
</reference>
<feature type="compositionally biased region" description="Basic and acidic residues" evidence="1">
    <location>
        <begin position="1101"/>
        <end position="1126"/>
    </location>
</feature>
<protein>
    <recommendedName>
        <fullName evidence="4">FIP1[V]-like protein</fullName>
    </recommendedName>
</protein>
<accession>A0A9D5HKS3</accession>
<feature type="compositionally biased region" description="Acidic residues" evidence="1">
    <location>
        <begin position="123"/>
        <end position="132"/>
    </location>
</feature>
<evidence type="ECO:0000256" key="1">
    <source>
        <dbReference type="SAM" id="MobiDB-lite"/>
    </source>
</evidence>
<dbReference type="EMBL" id="JAGGNH010000002">
    <property type="protein sequence ID" value="KAJ0980385.1"/>
    <property type="molecule type" value="Genomic_DNA"/>
</dbReference>
<name>A0A9D5HKS3_9LILI</name>
<feature type="compositionally biased region" description="Basic and acidic residues" evidence="1">
    <location>
        <begin position="619"/>
        <end position="637"/>
    </location>
</feature>
<evidence type="ECO:0000313" key="3">
    <source>
        <dbReference type="Proteomes" id="UP001085076"/>
    </source>
</evidence>
<feature type="compositionally biased region" description="Basic and acidic residues" evidence="1">
    <location>
        <begin position="1143"/>
        <end position="1184"/>
    </location>
</feature>
<dbReference type="GO" id="GO:0006397">
    <property type="term" value="P:mRNA processing"/>
    <property type="evidence" value="ECO:0007669"/>
    <property type="project" value="InterPro"/>
</dbReference>
<keyword evidence="3" id="KW-1185">Reference proteome</keyword>
<feature type="compositionally biased region" description="Basic and acidic residues" evidence="1">
    <location>
        <begin position="1076"/>
        <end position="1089"/>
    </location>
</feature>
<evidence type="ECO:0008006" key="4">
    <source>
        <dbReference type="Google" id="ProtNLM"/>
    </source>
</evidence>
<feature type="compositionally biased region" description="Basic and acidic residues" evidence="1">
    <location>
        <begin position="1030"/>
        <end position="1052"/>
    </location>
</feature>
<feature type="compositionally biased region" description="Basic and acidic residues" evidence="1">
    <location>
        <begin position="1235"/>
        <end position="1248"/>
    </location>
</feature>
<feature type="compositionally biased region" description="Basic and acidic residues" evidence="1">
    <location>
        <begin position="168"/>
        <end position="179"/>
    </location>
</feature>
<comment type="caution">
    <text evidence="2">The sequence shown here is derived from an EMBL/GenBank/DDBJ whole genome shotgun (WGS) entry which is preliminary data.</text>
</comment>
<feature type="region of interest" description="Disordered" evidence="1">
    <location>
        <begin position="117"/>
        <end position="195"/>
    </location>
</feature>
<feature type="region of interest" description="Disordered" evidence="1">
    <location>
        <begin position="828"/>
        <end position="1304"/>
    </location>
</feature>
<feature type="compositionally biased region" description="Polar residues" evidence="1">
    <location>
        <begin position="1209"/>
        <end position="1220"/>
    </location>
</feature>
<dbReference type="OrthoDB" id="1917198at2759"/>
<feature type="region of interest" description="Disordered" evidence="1">
    <location>
        <begin position="1"/>
        <end position="94"/>
    </location>
</feature>
<evidence type="ECO:0000313" key="2">
    <source>
        <dbReference type="EMBL" id="KAJ0980385.1"/>
    </source>
</evidence>
<dbReference type="GO" id="GO:0016607">
    <property type="term" value="C:nuclear speck"/>
    <property type="evidence" value="ECO:0007669"/>
    <property type="project" value="TreeGrafter"/>
</dbReference>
<proteinExistence type="predicted"/>
<dbReference type="PANTHER" id="PTHR36884">
    <property type="entry name" value="FIP1[III]-LIKE PROTEIN"/>
    <property type="match status" value="1"/>
</dbReference>
<feature type="compositionally biased region" description="Basic and acidic residues" evidence="1">
    <location>
        <begin position="736"/>
        <end position="810"/>
    </location>
</feature>
<dbReference type="Proteomes" id="UP001085076">
    <property type="component" value="Miscellaneous, Linkage group lg02"/>
</dbReference>
<dbReference type="InterPro" id="IPR044976">
    <property type="entry name" value="FIPS5/FIPS3-like"/>
</dbReference>
<feature type="compositionally biased region" description="Basic and acidic residues" evidence="1">
    <location>
        <begin position="1263"/>
        <end position="1275"/>
    </location>
</feature>
<feature type="region of interest" description="Disordered" evidence="1">
    <location>
        <begin position="517"/>
        <end position="810"/>
    </location>
</feature>
<feature type="compositionally biased region" description="Polar residues" evidence="1">
    <location>
        <begin position="675"/>
        <end position="686"/>
    </location>
</feature>
<gene>
    <name evidence="2" type="ORF">J5N97_008640</name>
</gene>
<dbReference type="GO" id="GO:0003723">
    <property type="term" value="F:RNA binding"/>
    <property type="evidence" value="ECO:0007669"/>
    <property type="project" value="TreeGrafter"/>
</dbReference>